<keyword evidence="5 6" id="KW-0472">Membrane</keyword>
<dbReference type="InterPro" id="IPR000620">
    <property type="entry name" value="EamA_dom"/>
</dbReference>
<evidence type="ECO:0000256" key="5">
    <source>
        <dbReference type="ARBA" id="ARBA00023136"/>
    </source>
</evidence>
<feature type="transmembrane region" description="Helical" evidence="6">
    <location>
        <begin position="290"/>
        <end position="313"/>
    </location>
</feature>
<feature type="transmembrane region" description="Helical" evidence="6">
    <location>
        <begin position="224"/>
        <end position="245"/>
    </location>
</feature>
<feature type="transmembrane region" description="Helical" evidence="6">
    <location>
        <begin position="349"/>
        <end position="366"/>
    </location>
</feature>
<proteinExistence type="inferred from homology"/>
<comment type="subcellular location">
    <subcellularLocation>
        <location evidence="1">Endomembrane system</location>
        <topology evidence="1">Multi-pass membrane protein</topology>
    </subcellularLocation>
</comment>
<keyword evidence="9" id="KW-1185">Reference proteome</keyword>
<comment type="similarity">
    <text evidence="2">Belongs to the EamA transporter family.</text>
</comment>
<reference evidence="8 9" key="1">
    <citation type="submission" date="2017-04" db="EMBL/GenBank/DDBJ databases">
        <authorList>
            <person name="Varghese N."/>
            <person name="Submissions S."/>
        </authorList>
    </citation>
    <scope>NUCLEOTIDE SEQUENCE [LARGE SCALE GENOMIC DNA]</scope>
    <source>
        <strain evidence="8 9">J12</strain>
    </source>
</reference>
<evidence type="ECO:0000259" key="7">
    <source>
        <dbReference type="Pfam" id="PF00892"/>
    </source>
</evidence>
<feature type="transmembrane region" description="Helical" evidence="6">
    <location>
        <begin position="78"/>
        <end position="99"/>
    </location>
</feature>
<feature type="transmembrane region" description="Helical" evidence="6">
    <location>
        <begin position="105"/>
        <end position="125"/>
    </location>
</feature>
<gene>
    <name evidence="8" type="ORF">SAMN02744124_00880</name>
</gene>
<dbReference type="InterPro" id="IPR050638">
    <property type="entry name" value="AA-Vitamin_Transporters"/>
</dbReference>
<evidence type="ECO:0000256" key="2">
    <source>
        <dbReference type="ARBA" id="ARBA00007362"/>
    </source>
</evidence>
<evidence type="ECO:0000256" key="6">
    <source>
        <dbReference type="SAM" id="Phobius"/>
    </source>
</evidence>
<protein>
    <submittedName>
        <fullName evidence="8">EamA domain-containing membrane protein RarD</fullName>
    </submittedName>
</protein>
<feature type="transmembrane region" description="Helical" evidence="6">
    <location>
        <begin position="168"/>
        <end position="188"/>
    </location>
</feature>
<feature type="transmembrane region" description="Helical" evidence="6">
    <location>
        <begin position="325"/>
        <end position="343"/>
    </location>
</feature>
<evidence type="ECO:0000256" key="4">
    <source>
        <dbReference type="ARBA" id="ARBA00022989"/>
    </source>
</evidence>
<evidence type="ECO:0000256" key="3">
    <source>
        <dbReference type="ARBA" id="ARBA00022692"/>
    </source>
</evidence>
<feature type="transmembrane region" description="Helical" evidence="6">
    <location>
        <begin position="195"/>
        <end position="218"/>
    </location>
</feature>
<organism evidence="8 9">
    <name type="scientific">Paenibacillus barengoltzii J12</name>
    <dbReference type="NCBI Taxonomy" id="935846"/>
    <lineage>
        <taxon>Bacteria</taxon>
        <taxon>Bacillati</taxon>
        <taxon>Bacillota</taxon>
        <taxon>Bacilli</taxon>
        <taxon>Bacillales</taxon>
        <taxon>Paenibacillaceae</taxon>
        <taxon>Paenibacillus</taxon>
    </lineage>
</organism>
<name>A0ABY1LTV7_9BACL</name>
<evidence type="ECO:0000313" key="9">
    <source>
        <dbReference type="Proteomes" id="UP000192939"/>
    </source>
</evidence>
<dbReference type="EMBL" id="FXAE01000005">
    <property type="protein sequence ID" value="SMF02209.1"/>
    <property type="molecule type" value="Genomic_DNA"/>
</dbReference>
<dbReference type="PANTHER" id="PTHR32322">
    <property type="entry name" value="INNER MEMBRANE TRANSPORTER"/>
    <property type="match status" value="1"/>
</dbReference>
<keyword evidence="4 6" id="KW-1133">Transmembrane helix</keyword>
<feature type="domain" description="EamA" evidence="7">
    <location>
        <begin position="227"/>
        <end position="366"/>
    </location>
</feature>
<feature type="transmembrane region" description="Helical" evidence="6">
    <location>
        <begin position="141"/>
        <end position="162"/>
    </location>
</feature>
<feature type="domain" description="EamA" evidence="7">
    <location>
        <begin position="77"/>
        <end position="211"/>
    </location>
</feature>
<accession>A0ABY1LTV7</accession>
<comment type="caution">
    <text evidence="8">The sequence shown here is derived from an EMBL/GenBank/DDBJ whole genome shotgun (WGS) entry which is preliminary data.</text>
</comment>
<evidence type="ECO:0000313" key="8">
    <source>
        <dbReference type="EMBL" id="SMF02209.1"/>
    </source>
</evidence>
<evidence type="ECO:0000256" key="1">
    <source>
        <dbReference type="ARBA" id="ARBA00004127"/>
    </source>
</evidence>
<keyword evidence="3 6" id="KW-0812">Transmembrane</keyword>
<feature type="transmembrane region" description="Helical" evidence="6">
    <location>
        <begin position="257"/>
        <end position="275"/>
    </location>
</feature>
<dbReference type="InterPro" id="IPR037185">
    <property type="entry name" value="EmrE-like"/>
</dbReference>
<dbReference type="Pfam" id="PF00892">
    <property type="entry name" value="EamA"/>
    <property type="match status" value="2"/>
</dbReference>
<sequence>MVACQAYLVSPRKAFRKVDAGVFYVDPLFKKGTDTMEKVKVSSGMQFSAGVNAGALAGASGPIQHSPRTAQARKSRSGFWLVVLGAALWGVDPLFRVILLKSLTSAQIVLIEHLIIALFAIPVLWKNRSELKGLGWRQGGALLFISWGGSAIATILFTLALSSGDLNAVLLLQKMQPLFAILLAGLLLKEKLPRYFFGYLLIALLGTYLLTFGFTMPIGHWSDFVQIGSLLSLGAAALWGGSTVMGRLMVGTMKYETVTSLRFILALPLLLAITWNEGAAWSLPTGTSQIAAFSLNMLGQALLPGLLSLLVYYKGLTTTKASVATLAELSFPMVGVLINWIAFQQLITVAQACGFVLIWGTLFLISRQGDTNH</sequence>
<dbReference type="PANTHER" id="PTHR32322:SF2">
    <property type="entry name" value="EAMA DOMAIN-CONTAINING PROTEIN"/>
    <property type="match status" value="1"/>
</dbReference>
<dbReference type="SUPFAM" id="SSF103481">
    <property type="entry name" value="Multidrug resistance efflux transporter EmrE"/>
    <property type="match status" value="2"/>
</dbReference>
<dbReference type="Proteomes" id="UP000192939">
    <property type="component" value="Unassembled WGS sequence"/>
</dbReference>